<organism evidence="7 8">
    <name type="scientific">Apiospora hydei</name>
    <dbReference type="NCBI Taxonomy" id="1337664"/>
    <lineage>
        <taxon>Eukaryota</taxon>
        <taxon>Fungi</taxon>
        <taxon>Dikarya</taxon>
        <taxon>Ascomycota</taxon>
        <taxon>Pezizomycotina</taxon>
        <taxon>Sordariomycetes</taxon>
        <taxon>Xylariomycetidae</taxon>
        <taxon>Amphisphaeriales</taxon>
        <taxon>Apiosporaceae</taxon>
        <taxon>Apiospora</taxon>
    </lineage>
</organism>
<dbReference type="Proteomes" id="UP001433268">
    <property type="component" value="Unassembled WGS sequence"/>
</dbReference>
<evidence type="ECO:0000256" key="4">
    <source>
        <dbReference type="ARBA" id="ARBA00023004"/>
    </source>
</evidence>
<dbReference type="InterPro" id="IPR036396">
    <property type="entry name" value="Cyt_P450_sf"/>
</dbReference>
<dbReference type="Pfam" id="PF00067">
    <property type="entry name" value="p450"/>
    <property type="match status" value="1"/>
</dbReference>
<dbReference type="InterPro" id="IPR002403">
    <property type="entry name" value="Cyt_P450_E_grp-IV"/>
</dbReference>
<dbReference type="InterPro" id="IPR053007">
    <property type="entry name" value="CYP450_monoxygenase_sec-met"/>
</dbReference>
<sequence>MASILVSVIGTIAATYIFLYLLLHITQDRKEPPAIVTRIPFLNTYGIPIYTLRLPFSRIYIANDTELLPPIQAQWRTISFSVFTANTGEQLGMTKTSRETMERGLMDPDSFSISWPKYMQPAMAPGEDLDRMNKISIEAIADANQDLAAKGVGRVGLWQWTHDIIIRSTSKAVWGPQNPFEDEKVEEAWKIFEPGFLTLNIFPFASLLFPQILRARERIATAMVQYMRHDGPKSGSGLIRRLVEHHSRFGLPLEDIARSQIGIGFAVMSNTAPCALWLLYHIFSDERVLEDVRREVAKLVEMRTTTEEEEGEGRETATNVVDLSALQSSCPVLLSTFQETLRVRTLSPGVRMLLEDAVVDDTYFLKKGNLLMMPAMVQHTSVPVWGPDANQFNHLRFKDNPRLGRTAFRGFGGGHVLCPGRFFARTEIMALAALLVLRFDVVPAGRKWVEPTWKNTPTQSGFLIPDHDIDVEFRPRGPANLKWEVVFPSSQSASKVTLEDIDGTPE</sequence>
<dbReference type="EMBL" id="JAQQWN010000009">
    <property type="protein sequence ID" value="KAK8066880.1"/>
    <property type="molecule type" value="Genomic_DNA"/>
</dbReference>
<dbReference type="PANTHER" id="PTHR47582:SF1">
    <property type="entry name" value="P450, PUTATIVE (EUROFUNG)-RELATED"/>
    <property type="match status" value="1"/>
</dbReference>
<evidence type="ECO:0000313" key="8">
    <source>
        <dbReference type="Proteomes" id="UP001433268"/>
    </source>
</evidence>
<accession>A0ABR1V6R0</accession>
<keyword evidence="8" id="KW-1185">Reference proteome</keyword>
<keyword evidence="6" id="KW-0812">Transmembrane</keyword>
<dbReference type="Gene3D" id="1.10.630.10">
    <property type="entry name" value="Cytochrome P450"/>
    <property type="match status" value="1"/>
</dbReference>
<comment type="cofactor">
    <cofactor evidence="1">
        <name>heme</name>
        <dbReference type="ChEBI" id="CHEBI:30413"/>
    </cofactor>
</comment>
<dbReference type="CDD" id="cd11040">
    <property type="entry name" value="CYP7_CYP8-like"/>
    <property type="match status" value="1"/>
</dbReference>
<dbReference type="RefSeq" id="XP_066663633.1">
    <property type="nucleotide sequence ID" value="XM_066817941.1"/>
</dbReference>
<dbReference type="PRINTS" id="PR00465">
    <property type="entry name" value="EP450IV"/>
</dbReference>
<comment type="similarity">
    <text evidence="2">Belongs to the cytochrome P450 family.</text>
</comment>
<evidence type="ECO:0000256" key="3">
    <source>
        <dbReference type="ARBA" id="ARBA00022723"/>
    </source>
</evidence>
<gene>
    <name evidence="7" type="ORF">PG997_013627</name>
</gene>
<keyword evidence="3" id="KW-0479">Metal-binding</keyword>
<protein>
    <submittedName>
        <fullName evidence="7">Cytochrome P450 oxidoreductase</fullName>
    </submittedName>
</protein>
<keyword evidence="5" id="KW-0503">Monooxygenase</keyword>
<keyword evidence="4" id="KW-0408">Iron</keyword>
<feature type="transmembrane region" description="Helical" evidence="6">
    <location>
        <begin position="6"/>
        <end position="23"/>
    </location>
</feature>
<reference evidence="7 8" key="1">
    <citation type="submission" date="2023-01" db="EMBL/GenBank/DDBJ databases">
        <title>Analysis of 21 Apiospora genomes using comparative genomics revels a genus with tremendous synthesis potential of carbohydrate active enzymes and secondary metabolites.</title>
        <authorList>
            <person name="Sorensen T."/>
        </authorList>
    </citation>
    <scope>NUCLEOTIDE SEQUENCE [LARGE SCALE GENOMIC DNA]</scope>
    <source>
        <strain evidence="7 8">CBS 114990</strain>
    </source>
</reference>
<dbReference type="SUPFAM" id="SSF48264">
    <property type="entry name" value="Cytochrome P450"/>
    <property type="match status" value="1"/>
</dbReference>
<dbReference type="PANTHER" id="PTHR47582">
    <property type="entry name" value="P450, PUTATIVE (EUROFUNG)-RELATED"/>
    <property type="match status" value="1"/>
</dbReference>
<dbReference type="GeneID" id="92051001"/>
<dbReference type="InterPro" id="IPR001128">
    <property type="entry name" value="Cyt_P450"/>
</dbReference>
<name>A0ABR1V6R0_9PEZI</name>
<proteinExistence type="inferred from homology"/>
<evidence type="ECO:0000256" key="6">
    <source>
        <dbReference type="SAM" id="Phobius"/>
    </source>
</evidence>
<evidence type="ECO:0000256" key="5">
    <source>
        <dbReference type="ARBA" id="ARBA00023033"/>
    </source>
</evidence>
<keyword evidence="5" id="KW-0560">Oxidoreductase</keyword>
<keyword evidence="6" id="KW-0472">Membrane</keyword>
<evidence type="ECO:0000256" key="1">
    <source>
        <dbReference type="ARBA" id="ARBA00001971"/>
    </source>
</evidence>
<keyword evidence="6" id="KW-1133">Transmembrane helix</keyword>
<evidence type="ECO:0000313" key="7">
    <source>
        <dbReference type="EMBL" id="KAK8066880.1"/>
    </source>
</evidence>
<evidence type="ECO:0000256" key="2">
    <source>
        <dbReference type="ARBA" id="ARBA00010617"/>
    </source>
</evidence>
<comment type="caution">
    <text evidence="7">The sequence shown here is derived from an EMBL/GenBank/DDBJ whole genome shotgun (WGS) entry which is preliminary data.</text>
</comment>